<dbReference type="GO" id="GO:0004856">
    <property type="term" value="F:D-xylulokinase activity"/>
    <property type="evidence" value="ECO:0007669"/>
    <property type="project" value="TreeGrafter"/>
</dbReference>
<keyword evidence="3 6" id="KW-0418">Kinase</keyword>
<dbReference type="Pfam" id="PF02782">
    <property type="entry name" value="FGGY_C"/>
    <property type="match status" value="1"/>
</dbReference>
<dbReference type="Proteomes" id="UP000325797">
    <property type="component" value="Chromosome"/>
</dbReference>
<reference evidence="6 7" key="1">
    <citation type="submission" date="2019-08" db="EMBL/GenBank/DDBJ databases">
        <title>Hyperibacter terrae gen. nov., sp. nov. and Hyperibacter viscosus sp. nov., two new members in the family Rhodospirillaceae isolated from the rhizosphere of Hypericum perforatum.</title>
        <authorList>
            <person name="Noviana Z."/>
        </authorList>
    </citation>
    <scope>NUCLEOTIDE SEQUENCE [LARGE SCALE GENOMIC DNA]</scope>
    <source>
        <strain evidence="6 7">R5959</strain>
    </source>
</reference>
<dbReference type="AlphaFoldDB" id="A0A5J6MUN5"/>
<dbReference type="Gene3D" id="3.30.420.40">
    <property type="match status" value="2"/>
</dbReference>
<evidence type="ECO:0000313" key="6">
    <source>
        <dbReference type="EMBL" id="QEX21129.1"/>
    </source>
</evidence>
<dbReference type="RefSeq" id="WP_151115437.1">
    <property type="nucleotide sequence ID" value="NZ_CP042582.1"/>
</dbReference>
<proteinExistence type="inferred from homology"/>
<dbReference type="OrthoDB" id="9805576at2"/>
<dbReference type="EMBL" id="CP042582">
    <property type="protein sequence ID" value="QEX21129.1"/>
    <property type="molecule type" value="Genomic_DNA"/>
</dbReference>
<dbReference type="InterPro" id="IPR018484">
    <property type="entry name" value="FGGY_N"/>
</dbReference>
<comment type="similarity">
    <text evidence="1">Belongs to the FGGY kinase family.</text>
</comment>
<dbReference type="Pfam" id="PF00370">
    <property type="entry name" value="FGGY_N"/>
    <property type="match status" value="1"/>
</dbReference>
<dbReference type="KEGG" id="hadh:FRZ61_10500"/>
<dbReference type="PANTHER" id="PTHR10196">
    <property type="entry name" value="SUGAR KINASE"/>
    <property type="match status" value="1"/>
</dbReference>
<accession>A0A5J6MUN5</accession>
<dbReference type="SUPFAM" id="SSF53067">
    <property type="entry name" value="Actin-like ATPase domain"/>
    <property type="match status" value="2"/>
</dbReference>
<gene>
    <name evidence="6" type="ORF">FRZ61_10500</name>
</gene>
<dbReference type="GO" id="GO:0005829">
    <property type="term" value="C:cytosol"/>
    <property type="evidence" value="ECO:0007669"/>
    <property type="project" value="TreeGrafter"/>
</dbReference>
<protein>
    <submittedName>
        <fullName evidence="6">Carbohydrate kinase</fullName>
    </submittedName>
</protein>
<dbReference type="CDD" id="cd07783">
    <property type="entry name" value="ASKHA_NBD_FGGY_SePSK_AtXK1-like"/>
    <property type="match status" value="1"/>
</dbReference>
<feature type="domain" description="Carbohydrate kinase FGGY C-terminal" evidence="5">
    <location>
        <begin position="248"/>
        <end position="422"/>
    </location>
</feature>
<evidence type="ECO:0000259" key="4">
    <source>
        <dbReference type="Pfam" id="PF00370"/>
    </source>
</evidence>
<sequence>MAQPLFLGIDVGTSAVRGCALGAAGQVAGMTAAPLPAPRQQGAAIDQEPAIWWEAVTRMLRELGRSLDLGAVARIAVDGTSGTLLLTDETGAPLSTGLMYNDARAADEAARIKALAPPESGAHGASSALAKLLHLLREGGDARVRHAIHQADWIAGRLAGRFGWSDENNALKLGYDPVTRRWPDWIDRLEVPRHLLPDVLVPGALVGRIDPAMAGTLGLSPAVEIRAGTTDGVAAFIATRASEVGDAVTSLGTTLVVKLLSERPIFAPAQGVYSHRLGDRWLAGGASNSGGTALLAHFTAGQMEALTARIDPARPTGLDYYPLPKPGERFPIADAALPPRVTPRPSDDAVFFQGLLEGIAAIEALAYRRLEELGAPSLKRVISVGGGAKNEAWTKIRRRVLGVPVETAETTEAGFGAALLALRGGPA</sequence>
<evidence type="ECO:0000256" key="3">
    <source>
        <dbReference type="ARBA" id="ARBA00022777"/>
    </source>
</evidence>
<evidence type="ECO:0000256" key="1">
    <source>
        <dbReference type="ARBA" id="ARBA00009156"/>
    </source>
</evidence>
<keyword evidence="7" id="KW-1185">Reference proteome</keyword>
<evidence type="ECO:0000259" key="5">
    <source>
        <dbReference type="Pfam" id="PF02782"/>
    </source>
</evidence>
<dbReference type="InterPro" id="IPR000577">
    <property type="entry name" value="Carb_kinase_FGGY"/>
</dbReference>
<evidence type="ECO:0000313" key="7">
    <source>
        <dbReference type="Proteomes" id="UP000325797"/>
    </source>
</evidence>
<organism evidence="6 7">
    <name type="scientific">Hypericibacter adhaerens</name>
    <dbReference type="NCBI Taxonomy" id="2602016"/>
    <lineage>
        <taxon>Bacteria</taxon>
        <taxon>Pseudomonadati</taxon>
        <taxon>Pseudomonadota</taxon>
        <taxon>Alphaproteobacteria</taxon>
        <taxon>Rhodospirillales</taxon>
        <taxon>Dongiaceae</taxon>
        <taxon>Hypericibacter</taxon>
    </lineage>
</organism>
<dbReference type="GO" id="GO:0005997">
    <property type="term" value="P:xylulose metabolic process"/>
    <property type="evidence" value="ECO:0007669"/>
    <property type="project" value="TreeGrafter"/>
</dbReference>
<dbReference type="InterPro" id="IPR043129">
    <property type="entry name" value="ATPase_NBD"/>
</dbReference>
<name>A0A5J6MUN5_9PROT</name>
<dbReference type="GO" id="GO:0019150">
    <property type="term" value="F:D-ribulokinase activity"/>
    <property type="evidence" value="ECO:0007669"/>
    <property type="project" value="TreeGrafter"/>
</dbReference>
<dbReference type="PANTHER" id="PTHR10196:SF80">
    <property type="entry name" value="D-RIBULOSE KINASE"/>
    <property type="match status" value="1"/>
</dbReference>
<dbReference type="InterPro" id="IPR018485">
    <property type="entry name" value="FGGY_C"/>
</dbReference>
<dbReference type="PIRSF" id="PIRSF000538">
    <property type="entry name" value="GlpK"/>
    <property type="match status" value="1"/>
</dbReference>
<feature type="domain" description="Carbohydrate kinase FGGY N-terminal" evidence="4">
    <location>
        <begin position="6"/>
        <end position="237"/>
    </location>
</feature>
<evidence type="ECO:0000256" key="2">
    <source>
        <dbReference type="ARBA" id="ARBA00022679"/>
    </source>
</evidence>
<keyword evidence="2" id="KW-0808">Transferase</keyword>